<dbReference type="EMBL" id="JABEBT010000005">
    <property type="protein sequence ID" value="KAF7639398.1"/>
    <property type="molecule type" value="Genomic_DNA"/>
</dbReference>
<gene>
    <name evidence="3" type="ORF">Mgra_00001068</name>
</gene>
<dbReference type="Proteomes" id="UP000605970">
    <property type="component" value="Unassembled WGS sequence"/>
</dbReference>
<keyword evidence="1" id="KW-0175">Coiled coil</keyword>
<keyword evidence="2" id="KW-1133">Transmembrane helix</keyword>
<evidence type="ECO:0000313" key="3">
    <source>
        <dbReference type="EMBL" id="KAF7639398.1"/>
    </source>
</evidence>
<proteinExistence type="predicted"/>
<reference evidence="3" key="1">
    <citation type="journal article" date="2020" name="Ecol. Evol.">
        <title>Genome structure and content of the rice root-knot nematode (Meloidogyne graminicola).</title>
        <authorList>
            <person name="Phan N.T."/>
            <person name="Danchin E.G.J."/>
            <person name="Klopp C."/>
            <person name="Perfus-Barbeoch L."/>
            <person name="Kozlowski D.K."/>
            <person name="Koutsovoulos G.D."/>
            <person name="Lopez-Roques C."/>
            <person name="Bouchez O."/>
            <person name="Zahm M."/>
            <person name="Besnard G."/>
            <person name="Bellafiore S."/>
        </authorList>
    </citation>
    <scope>NUCLEOTIDE SEQUENCE</scope>
    <source>
        <strain evidence="3">VN-18</strain>
    </source>
</reference>
<comment type="caution">
    <text evidence="3">The sequence shown here is derived from an EMBL/GenBank/DDBJ whole genome shotgun (WGS) entry which is preliminary data.</text>
</comment>
<keyword evidence="4" id="KW-1185">Reference proteome</keyword>
<name>A0A8T0A1W9_9BILA</name>
<keyword evidence="2" id="KW-0472">Membrane</keyword>
<keyword evidence="2" id="KW-0812">Transmembrane</keyword>
<protein>
    <submittedName>
        <fullName evidence="3">Uncharacterized protein</fullName>
    </submittedName>
</protein>
<feature type="non-terminal residue" evidence="3">
    <location>
        <position position="105"/>
    </location>
</feature>
<feature type="non-terminal residue" evidence="3">
    <location>
        <position position="1"/>
    </location>
</feature>
<dbReference type="AlphaFoldDB" id="A0A8T0A1W9"/>
<sequence length="105" mass="12516">SQSILEKAKEIERFKQECESYQNELKRIKEKESNLMEKNKNIEEENVQLKNTIKILEGEKAVKVNSELNNEKQLRSSSYLKWILLIIFVLFCLLLILCFMEFSLE</sequence>
<accession>A0A8T0A1W9</accession>
<evidence type="ECO:0000256" key="1">
    <source>
        <dbReference type="SAM" id="Coils"/>
    </source>
</evidence>
<organism evidence="3 4">
    <name type="scientific">Meloidogyne graminicola</name>
    <dbReference type="NCBI Taxonomy" id="189291"/>
    <lineage>
        <taxon>Eukaryota</taxon>
        <taxon>Metazoa</taxon>
        <taxon>Ecdysozoa</taxon>
        <taxon>Nematoda</taxon>
        <taxon>Chromadorea</taxon>
        <taxon>Rhabditida</taxon>
        <taxon>Tylenchina</taxon>
        <taxon>Tylenchomorpha</taxon>
        <taxon>Tylenchoidea</taxon>
        <taxon>Meloidogynidae</taxon>
        <taxon>Meloidogyninae</taxon>
        <taxon>Meloidogyne</taxon>
    </lineage>
</organism>
<evidence type="ECO:0000256" key="2">
    <source>
        <dbReference type="SAM" id="Phobius"/>
    </source>
</evidence>
<evidence type="ECO:0000313" key="4">
    <source>
        <dbReference type="Proteomes" id="UP000605970"/>
    </source>
</evidence>
<feature type="transmembrane region" description="Helical" evidence="2">
    <location>
        <begin position="82"/>
        <end position="104"/>
    </location>
</feature>
<feature type="coiled-coil region" evidence="1">
    <location>
        <begin position="4"/>
        <end position="59"/>
    </location>
</feature>